<sequence length="195" mass="20944">MVNVLTNLTAIAAAATGPFFITNTAGNQAMDIATHLCTQLQPIQMFIEGNSAASQLFNLASETTKGGTQYQFQSNNCAGFSVSYPGEKTGAQALRAQTVLQPESQVFFTVTPGTPGVNSGPFNIIFESPSQGPLYLTGWNPDVSFSQTGPLTFELENIGDSRQEWLFVLTCTELYGPLTTTFNNSHTILRGMKLG</sequence>
<dbReference type="AlphaFoldDB" id="A0A9P5PPI3"/>
<gene>
    <name evidence="1" type="ORF">BDP27DRAFT_1546406</name>
</gene>
<proteinExistence type="predicted"/>
<evidence type="ECO:0000313" key="2">
    <source>
        <dbReference type="Proteomes" id="UP000772434"/>
    </source>
</evidence>
<organism evidence="1 2">
    <name type="scientific">Rhodocollybia butyracea</name>
    <dbReference type="NCBI Taxonomy" id="206335"/>
    <lineage>
        <taxon>Eukaryota</taxon>
        <taxon>Fungi</taxon>
        <taxon>Dikarya</taxon>
        <taxon>Basidiomycota</taxon>
        <taxon>Agaricomycotina</taxon>
        <taxon>Agaricomycetes</taxon>
        <taxon>Agaricomycetidae</taxon>
        <taxon>Agaricales</taxon>
        <taxon>Marasmiineae</taxon>
        <taxon>Omphalotaceae</taxon>
        <taxon>Rhodocollybia</taxon>
    </lineage>
</organism>
<reference evidence="1" key="1">
    <citation type="submission" date="2020-11" db="EMBL/GenBank/DDBJ databases">
        <authorList>
            <consortium name="DOE Joint Genome Institute"/>
            <person name="Ahrendt S."/>
            <person name="Riley R."/>
            <person name="Andreopoulos W."/>
            <person name="Labutti K."/>
            <person name="Pangilinan J."/>
            <person name="Ruiz-Duenas F.J."/>
            <person name="Barrasa J.M."/>
            <person name="Sanchez-Garcia M."/>
            <person name="Camarero S."/>
            <person name="Miyauchi S."/>
            <person name="Serrano A."/>
            <person name="Linde D."/>
            <person name="Babiker R."/>
            <person name="Drula E."/>
            <person name="Ayuso-Fernandez I."/>
            <person name="Pacheco R."/>
            <person name="Padilla G."/>
            <person name="Ferreira P."/>
            <person name="Barriuso J."/>
            <person name="Kellner H."/>
            <person name="Castanera R."/>
            <person name="Alfaro M."/>
            <person name="Ramirez L."/>
            <person name="Pisabarro A.G."/>
            <person name="Kuo A."/>
            <person name="Tritt A."/>
            <person name="Lipzen A."/>
            <person name="He G."/>
            <person name="Yan M."/>
            <person name="Ng V."/>
            <person name="Cullen D."/>
            <person name="Martin F."/>
            <person name="Rosso M.-N."/>
            <person name="Henrissat B."/>
            <person name="Hibbett D."/>
            <person name="Martinez A.T."/>
            <person name="Grigoriev I.V."/>
        </authorList>
    </citation>
    <scope>NUCLEOTIDE SEQUENCE</scope>
    <source>
        <strain evidence="1">AH 40177</strain>
    </source>
</reference>
<comment type="caution">
    <text evidence="1">The sequence shown here is derived from an EMBL/GenBank/DDBJ whole genome shotgun (WGS) entry which is preliminary data.</text>
</comment>
<protein>
    <submittedName>
        <fullName evidence="1">Uncharacterized protein</fullName>
    </submittedName>
</protein>
<keyword evidence="2" id="KW-1185">Reference proteome</keyword>
<dbReference type="EMBL" id="JADNRY010000091">
    <property type="protein sequence ID" value="KAF9066207.1"/>
    <property type="molecule type" value="Genomic_DNA"/>
</dbReference>
<dbReference type="OrthoDB" id="2961384at2759"/>
<accession>A0A9P5PPI3</accession>
<name>A0A9P5PPI3_9AGAR</name>
<evidence type="ECO:0000313" key="1">
    <source>
        <dbReference type="EMBL" id="KAF9066207.1"/>
    </source>
</evidence>
<dbReference type="Proteomes" id="UP000772434">
    <property type="component" value="Unassembled WGS sequence"/>
</dbReference>